<organism evidence="2 3">
    <name type="scientific">Cylicocyclus nassatus</name>
    <name type="common">Nematode worm</name>
    <dbReference type="NCBI Taxonomy" id="53992"/>
    <lineage>
        <taxon>Eukaryota</taxon>
        <taxon>Metazoa</taxon>
        <taxon>Ecdysozoa</taxon>
        <taxon>Nematoda</taxon>
        <taxon>Chromadorea</taxon>
        <taxon>Rhabditida</taxon>
        <taxon>Rhabditina</taxon>
        <taxon>Rhabditomorpha</taxon>
        <taxon>Strongyloidea</taxon>
        <taxon>Strongylidae</taxon>
        <taxon>Cylicocyclus</taxon>
    </lineage>
</organism>
<feature type="coiled-coil region" evidence="1">
    <location>
        <begin position="50"/>
        <end position="95"/>
    </location>
</feature>
<evidence type="ECO:0000256" key="1">
    <source>
        <dbReference type="SAM" id="Coils"/>
    </source>
</evidence>
<evidence type="ECO:0000313" key="2">
    <source>
        <dbReference type="EMBL" id="CAJ0603936.1"/>
    </source>
</evidence>
<accession>A0AA36M9T6</accession>
<keyword evidence="1" id="KW-0175">Coiled coil</keyword>
<dbReference type="Proteomes" id="UP001176961">
    <property type="component" value="Unassembled WGS sequence"/>
</dbReference>
<sequence length="353" mass="39137">MQHPPRQKSKLSYDKGRCVPVGWKPLVVDPRVRSYIYARAKRTCLEARDREAQRRAAEEKQREREKMRERVDEDLEACEAELERVKARRDELAAEKHECFTKLKACLQRESLQKKADDERKRREVITLQQQPLLAAAIQAQAQAQAQAAQAQAAQAQTSNLISNQHLLTQQNLLTHHFSTQNILSQQALLQHQQLLAAQKYQELAQQAQQRGLVQQPAIPTAPQNLPAGINAAYLQQALGQVQGLLPTATPAVPGFNAAASVTRGTPPIANPLVFNQFAVDPKPQPATTQAAQLKVETASPQVSPAPQALGQQPYGLQQLPASFLSNSNPLFTRAFANYRQDFAKHLGDSNPG</sequence>
<gene>
    <name evidence="2" type="ORF">CYNAS_LOCUS15919</name>
</gene>
<dbReference type="AlphaFoldDB" id="A0AA36M9T6"/>
<proteinExistence type="predicted"/>
<reference evidence="2" key="1">
    <citation type="submission" date="2023-07" db="EMBL/GenBank/DDBJ databases">
        <authorList>
            <consortium name="CYATHOMIX"/>
        </authorList>
    </citation>
    <scope>NUCLEOTIDE SEQUENCE</scope>
    <source>
        <strain evidence="2">N/A</strain>
    </source>
</reference>
<name>A0AA36M9T6_CYLNA</name>
<dbReference type="EMBL" id="CATQJL010000305">
    <property type="protein sequence ID" value="CAJ0603936.1"/>
    <property type="molecule type" value="Genomic_DNA"/>
</dbReference>
<keyword evidence="3" id="KW-1185">Reference proteome</keyword>
<protein>
    <submittedName>
        <fullName evidence="2">Uncharacterized protein</fullName>
    </submittedName>
</protein>
<comment type="caution">
    <text evidence="2">The sequence shown here is derived from an EMBL/GenBank/DDBJ whole genome shotgun (WGS) entry which is preliminary data.</text>
</comment>
<evidence type="ECO:0000313" key="3">
    <source>
        <dbReference type="Proteomes" id="UP001176961"/>
    </source>
</evidence>